<feature type="compositionally biased region" description="Polar residues" evidence="1">
    <location>
        <begin position="240"/>
        <end position="253"/>
    </location>
</feature>
<reference evidence="2" key="1">
    <citation type="journal article" date="2021" name="Proc. Natl. Acad. Sci. U.S.A.">
        <title>A Catalog of Tens of Thousands of Viruses from Human Metagenomes Reveals Hidden Associations with Chronic Diseases.</title>
        <authorList>
            <person name="Tisza M.J."/>
            <person name="Buck C.B."/>
        </authorList>
    </citation>
    <scope>NUCLEOTIDE SEQUENCE</scope>
    <source>
        <strain evidence="2">Ctrpg19</strain>
    </source>
</reference>
<proteinExistence type="predicted"/>
<organism evidence="2">
    <name type="scientific">Siphoviridae sp. ctrpg19</name>
    <dbReference type="NCBI Taxonomy" id="2826481"/>
    <lineage>
        <taxon>Viruses</taxon>
        <taxon>Duplodnaviria</taxon>
        <taxon>Heunggongvirae</taxon>
        <taxon>Uroviricota</taxon>
        <taxon>Caudoviricetes</taxon>
    </lineage>
</organism>
<evidence type="ECO:0000313" key="2">
    <source>
        <dbReference type="EMBL" id="DAD82724.1"/>
    </source>
</evidence>
<sequence length="260" mass="29339">MARIDWNMFKEKTESTQTTNTGSSNTSRVGYFSLKNDGDEAVVRFMHDTPDDFDLLVVHRMQQADGRYKSVSCLRNPNDPIDMCPICADGGKPEYKIYIHLLEYVRQEDGSVKPLPKVWERSASYAKRLSNLMNEYGPLSDCLFKIKRQGASGSLTTGYDIMYASDKVYPSNVYVKDTKLFDGYTALGHAVLDKSYEELANFDAAPENGLSTPRTNKVEAPAYSAPAQQAVPTYDRPTRTYDTPTQAQPSENASRPRRYY</sequence>
<feature type="region of interest" description="Disordered" evidence="1">
    <location>
        <begin position="205"/>
        <end position="260"/>
    </location>
</feature>
<protein>
    <submittedName>
        <fullName evidence="2">SsDNA-binding protein</fullName>
    </submittedName>
</protein>
<name>A0A8S5MKF5_9CAUD</name>
<dbReference type="EMBL" id="BK014923">
    <property type="protein sequence ID" value="DAD82724.1"/>
    <property type="molecule type" value="Genomic_DNA"/>
</dbReference>
<accession>A0A8S5MKF5</accession>
<evidence type="ECO:0000256" key="1">
    <source>
        <dbReference type="SAM" id="MobiDB-lite"/>
    </source>
</evidence>